<dbReference type="InterPro" id="IPR058352">
    <property type="entry name" value="DUF8039"/>
</dbReference>
<feature type="compositionally biased region" description="Basic and acidic residues" evidence="2">
    <location>
        <begin position="2225"/>
        <end position="2252"/>
    </location>
</feature>
<feature type="domain" description="DUF8039" evidence="5">
    <location>
        <begin position="1718"/>
        <end position="1802"/>
    </location>
</feature>
<protein>
    <submittedName>
        <fullName evidence="6">Transposase-associated domain</fullName>
    </submittedName>
</protein>
<feature type="coiled-coil region" evidence="1">
    <location>
        <begin position="369"/>
        <end position="396"/>
    </location>
</feature>
<dbReference type="Pfam" id="PF03004">
    <property type="entry name" value="Transposase_24"/>
    <property type="match status" value="2"/>
</dbReference>
<dbReference type="Pfam" id="PF13963">
    <property type="entry name" value="Transpos_assoc"/>
    <property type="match status" value="1"/>
</dbReference>
<evidence type="ECO:0000256" key="2">
    <source>
        <dbReference type="SAM" id="MobiDB-lite"/>
    </source>
</evidence>
<evidence type="ECO:0000259" key="4">
    <source>
        <dbReference type="Pfam" id="PF13963"/>
    </source>
</evidence>
<evidence type="ECO:0000259" key="5">
    <source>
        <dbReference type="Pfam" id="PF26133"/>
    </source>
</evidence>
<reference evidence="6 7" key="1">
    <citation type="submission" date="2020-12" db="EMBL/GenBank/DDBJ databases">
        <title>Concerted genomic and epigenomic changes stabilize Arabidopsis allopolyploids.</title>
        <authorList>
            <person name="Chen Z."/>
        </authorList>
    </citation>
    <scope>NUCLEOTIDE SEQUENCE [LARGE SCALE GENOMIC DNA]</scope>
    <source>
        <strain evidence="6">Allo738</strain>
        <tissue evidence="6">Leaf</tissue>
    </source>
</reference>
<dbReference type="Pfam" id="PF26133">
    <property type="entry name" value="DUF8039"/>
    <property type="match status" value="1"/>
</dbReference>
<feature type="region of interest" description="Disordered" evidence="2">
    <location>
        <begin position="97"/>
        <end position="129"/>
    </location>
</feature>
<dbReference type="PANTHER" id="PTHR10775:SF180">
    <property type="entry name" value="TRANSPOSON, EN_SPM-LIKE, TRANSPOSASE-ASSOCIATED DOMAIN PROTEIN-RELATED"/>
    <property type="match status" value="1"/>
</dbReference>
<feature type="compositionally biased region" description="Acidic residues" evidence="2">
    <location>
        <begin position="1343"/>
        <end position="1356"/>
    </location>
</feature>
<evidence type="ECO:0000313" key="7">
    <source>
        <dbReference type="Proteomes" id="UP000694240"/>
    </source>
</evidence>
<feature type="compositionally biased region" description="Polar residues" evidence="2">
    <location>
        <begin position="1806"/>
        <end position="1819"/>
    </location>
</feature>
<keyword evidence="1" id="KW-0175">Coiled coil</keyword>
<feature type="coiled-coil region" evidence="1">
    <location>
        <begin position="1624"/>
        <end position="1658"/>
    </location>
</feature>
<feature type="compositionally biased region" description="Basic residues" evidence="2">
    <location>
        <begin position="1362"/>
        <end position="1371"/>
    </location>
</feature>
<feature type="region of interest" description="Disordered" evidence="2">
    <location>
        <begin position="2042"/>
        <end position="2082"/>
    </location>
</feature>
<accession>A0A8T2GN05</accession>
<evidence type="ECO:0000259" key="3">
    <source>
        <dbReference type="Pfam" id="PF13960"/>
    </source>
</evidence>
<feature type="compositionally biased region" description="Polar residues" evidence="2">
    <location>
        <begin position="15"/>
        <end position="29"/>
    </location>
</feature>
<feature type="region of interest" description="Disordered" evidence="2">
    <location>
        <begin position="1"/>
        <end position="85"/>
    </location>
</feature>
<dbReference type="Proteomes" id="UP000694240">
    <property type="component" value="Chromosome 1"/>
</dbReference>
<dbReference type="EMBL" id="JAEFBK010000001">
    <property type="protein sequence ID" value="KAG7648627.1"/>
    <property type="molecule type" value="Genomic_DNA"/>
</dbReference>
<feature type="region of interest" description="Disordered" evidence="2">
    <location>
        <begin position="1806"/>
        <end position="1854"/>
    </location>
</feature>
<keyword evidence="7" id="KW-1185">Reference proteome</keyword>
<feature type="compositionally biased region" description="Polar residues" evidence="2">
    <location>
        <begin position="99"/>
        <end position="108"/>
    </location>
</feature>
<dbReference type="InterPro" id="IPR004252">
    <property type="entry name" value="Probable_transposase_24"/>
</dbReference>
<feature type="domain" description="Transposase-associated" evidence="4">
    <location>
        <begin position="415"/>
        <end position="483"/>
    </location>
</feature>
<dbReference type="Pfam" id="PF02992">
    <property type="entry name" value="Transposase_21"/>
    <property type="match status" value="1"/>
</dbReference>
<name>A0A8T2GN05_9BRAS</name>
<dbReference type="InterPro" id="IPR029480">
    <property type="entry name" value="Transpos_assoc"/>
</dbReference>
<feature type="compositionally biased region" description="Basic residues" evidence="2">
    <location>
        <begin position="1"/>
        <end position="11"/>
    </location>
</feature>
<feature type="domain" description="DUF4218" evidence="3">
    <location>
        <begin position="1050"/>
        <end position="1116"/>
    </location>
</feature>
<gene>
    <name evidence="6" type="ORF">ISN45_At01g036580</name>
</gene>
<evidence type="ECO:0000313" key="6">
    <source>
        <dbReference type="EMBL" id="KAG7648627.1"/>
    </source>
</evidence>
<proteinExistence type="predicted"/>
<feature type="compositionally biased region" description="Low complexity" evidence="2">
    <location>
        <begin position="1820"/>
        <end position="1849"/>
    </location>
</feature>
<evidence type="ECO:0000256" key="1">
    <source>
        <dbReference type="SAM" id="Coils"/>
    </source>
</evidence>
<feature type="region of interest" description="Disordered" evidence="2">
    <location>
        <begin position="2220"/>
        <end position="2252"/>
    </location>
</feature>
<dbReference type="PANTHER" id="PTHR10775">
    <property type="entry name" value="OS08G0208400 PROTEIN"/>
    <property type="match status" value="1"/>
</dbReference>
<feature type="compositionally biased region" description="Polar residues" evidence="2">
    <location>
        <begin position="115"/>
        <end position="129"/>
    </location>
</feature>
<dbReference type="InterPro" id="IPR004242">
    <property type="entry name" value="Transposase_21"/>
</dbReference>
<organism evidence="6 7">
    <name type="scientific">Arabidopsis thaliana x Arabidopsis arenosa</name>
    <dbReference type="NCBI Taxonomy" id="1240361"/>
    <lineage>
        <taxon>Eukaryota</taxon>
        <taxon>Viridiplantae</taxon>
        <taxon>Streptophyta</taxon>
        <taxon>Embryophyta</taxon>
        <taxon>Tracheophyta</taxon>
        <taxon>Spermatophyta</taxon>
        <taxon>Magnoliopsida</taxon>
        <taxon>eudicotyledons</taxon>
        <taxon>Gunneridae</taxon>
        <taxon>Pentapetalae</taxon>
        <taxon>rosids</taxon>
        <taxon>malvids</taxon>
        <taxon>Brassicales</taxon>
        <taxon>Brassicaceae</taxon>
        <taxon>Camelineae</taxon>
        <taxon>Arabidopsis</taxon>
    </lineage>
</organism>
<comment type="caution">
    <text evidence="6">The sequence shown here is derived from an EMBL/GenBank/DDBJ whole genome shotgun (WGS) entry which is preliminary data.</text>
</comment>
<dbReference type="Pfam" id="PF13960">
    <property type="entry name" value="DUF4218"/>
    <property type="match status" value="1"/>
</dbReference>
<dbReference type="InterPro" id="IPR025452">
    <property type="entry name" value="DUF4218"/>
</dbReference>
<sequence>MPLAKRGRKRKMEPNVTQRAGASTPTTGKRINPLPPQYNFTPADNNPPPQSSQERVRVQPQLARSFTPRVSDYPPPQALFQNSSNREVPVPLLSEEVQNEASNRSIPQQDPPGSPLQNSHASQPSSQGNNFHELVADVLPELWEDSLRALNDVLQKPGREAWTTVLSPTPMPKTTCWSCVPRDRREKYFLEFAKTHHWDPLITCTVQWHFEEICKRRMKDMVSTIRTSQECPKWIIDSHIWKAMCEYWDTEEAIARSKIYSKARLSDHNGLGPHIHLSGPKSYQNIKHELEKELGRTMSVGEVIIKTHTKPDDGESRPRELTIEDHTVIFLEATETDSRGNYYGVGSLKDNLPDLVTGKGKHAADSTSFVSLQEQLKEAQQKIEEQAAHNARREEEQVRAVAEQKDKPEHLALVEKADPNYERGARSFVRDVAAALDDIDMIICPCKDCRNMYRHSSSDVVVHLVTKGMDEAYKLQSEWYYHGDFVTSGEGKSTTNQWNDEILELYKAAEYFDEELATKGDLGQPQVDDLAEIAEGEDKREDDFLAKLKDAETPLYPSCLNHSKLSAIVSLFRIKTKNGWSDKSFNELLETLPNMLPQDNVLHTSLYDVKKFLKTFDMGYEKIHACVNDCCLFRKKYKKLDKCPKCNASRWKTNIHTGEVKKGVPQKVLRYFPIIPRLKRMFRTEEMAKDLRWHFTNKTEERNLRLGLSTDGFNPFNMKNTKYNCWPVLLVNYNLPPDLCMKKENIMLSLLIPGPHQPGNSIDVYLEPLIEDLIHLWKNGEVTYDAHSKTTFTLKTMLLWTISDFPAYGNLAGSKVKAKMGCPICGKNTDSFWLKFSRKHVFMCHRKGLAPTHRYRDKKTWFDGKAEHGRKARILTGHEVSQNLKTFKNDFGNVKESGRKRKRTDLPVRHNLDVMHVEKNVASSIVSTLLHCGKSKDGLNARKDLQNLGIRKDLWPNSQGKRTYLPAAPWSLSKKENKFFCKRLFDFKGPDGYCSNISRGVSLDDCKISGLKSHDYHVLLQQLLPVALRGLLPKGPRTAILRLCTFFNHLCQRVIDREVISVMETEIVETLCMFERFFPPSFFDIMVHLTVHLGREARLGGPVHFRWMYPFERYMKIPITSKGHEDTVKWLAYGPRCSARSYTGYIVNGQRFHISSLERQSQNSGIFYEATTMCRASAKDTSQVADLVYYGRVIDIILLDYNVFYVPLFRCQWAVRVMRGSARRYSKEDAQEGNAEIGPLPAAIDMDVDMDESEISRTDCEGIYVQNMGKAKKKGGRKKKATKANDDEPEYLGTVEPQTAAEKPVLEEQLEADLQTSTQVEKSVHEPQNEGTTQTEEAAGIDGVEEEPEGEIEMSDQDERPTKRKRHRGPTKMKDLAKDPTLRERVDYNLLGDPYGPGSVKLSSYAGTLVREHVPVIIENWKKVGEDIKTVLWKSVQVDEEFQRIAVLKQMGGLWRSYKSRIVREINLAGNNQQKMNMRPMNVSPTDWRKFVKLNTSTAFKAVSDTYKERRSKQIPHTTSRKGIVRLAEDMKVESGDPSQVTRLEVWVKSRTKKDGTPVNTNAAEKIKKAGELVGSDSPTITANPEEDHLSQLLGPDNPGRLRAMGRGMSKTKLACFQVKTRCMPDMQEKQVHLLKQVNELQEELTKLKNQSVNKKSHPKCVLVDWCGNDENVGEGRIVSSDPDDLEAVGQMIAWPASKCVLSNKELQIEDIAPTVLRATSANKCKLLDLSNDEVIVAEGRWLTQDANELVNGLPLGPKAVKVFVDSVLQPETFIWRPTIDTTYLEDCLMAFVSWPVNKVAFDTSSTTQHSASTDKPAQSKSAKGAKSTATVSKSAETTSKSSATGSESPIEDTTCPISKSINVDASKVNKKCRLMDITGKKRVVAEGRWATSDPAHKVHFVPLGNNAVKVWVDIVKIDVIMESTKDMEFDQVLVAAEELEAEEQLEPEEHFESENELITEKEYGKDVILTSLVLIHDHQMGMCLICTLFPLSSFVPMGFLDKVAMSTTEERSSHNRNKHLIEALTTEMGQIFDSHLDQIRQEHHRARKRKEQELKSKPPENSLRSTQSSPHKIPHTPKSKSVFHSDYKPTNALFKFSGKEDYLEWEKNMDEWFSYKNFLSEMRFVCALSHLTGDAYKWWLQEVDDRLYYKEPPITLWRDLKEFLRNKYALQVSNRSRKVSVIAQGFSNAYNKPKKAKSTSQSKMVTREVVVHKQRLKPSLESSVEPKHCHTMEHENDKTEGSTKEEKPLDDASKIKTRGVDNIAGIKEEPPDLELLMSNLFKRTGIGVVLKPKIDYPSNRTRRKSDNAYELELQGKYNVSSTFKDSYLVVFIVGELDLRSNPFQVGEDDVIMESTKDMEFDQELVAAEELEAEEQLEPEEHFEAENELITEKEYGKDVILTSLVLIHDHQMGMCLICTLFPLSSFVPMGFLDKSCVVSISGISTPDLPSAEIGIDSSPGSYHRFFLLFKALMVYPKSV</sequence>
<feature type="region of interest" description="Disordered" evidence="2">
    <location>
        <begin position="1314"/>
        <end position="1374"/>
    </location>
</feature>
<feature type="region of interest" description="Disordered" evidence="2">
    <location>
        <begin position="1274"/>
        <end position="1300"/>
    </location>
</feature>